<keyword evidence="2" id="KW-0472">Membrane</keyword>
<feature type="compositionally biased region" description="Basic and acidic residues" evidence="1">
    <location>
        <begin position="56"/>
        <end position="78"/>
    </location>
</feature>
<feature type="transmembrane region" description="Helical" evidence="2">
    <location>
        <begin position="12"/>
        <end position="29"/>
    </location>
</feature>
<accession>A0A9Q8P3V5</accession>
<dbReference type="Proteomes" id="UP000756132">
    <property type="component" value="Chromosome 1"/>
</dbReference>
<sequence>MPGISEGLKSNALPAPVLFVAGIMGLLLIERGIRSRATGRHTSAKIEGIKDEDDYDTRRNKRQDLHQRREKTSRAGSS</sequence>
<keyword evidence="2" id="KW-0812">Transmembrane</keyword>
<gene>
    <name evidence="3" type="ORF">CLAFUR5_00173</name>
</gene>
<evidence type="ECO:0000313" key="4">
    <source>
        <dbReference type="Proteomes" id="UP000756132"/>
    </source>
</evidence>
<organism evidence="3 4">
    <name type="scientific">Passalora fulva</name>
    <name type="common">Tomato leaf mold</name>
    <name type="synonym">Cladosporium fulvum</name>
    <dbReference type="NCBI Taxonomy" id="5499"/>
    <lineage>
        <taxon>Eukaryota</taxon>
        <taxon>Fungi</taxon>
        <taxon>Dikarya</taxon>
        <taxon>Ascomycota</taxon>
        <taxon>Pezizomycotina</taxon>
        <taxon>Dothideomycetes</taxon>
        <taxon>Dothideomycetidae</taxon>
        <taxon>Mycosphaerellales</taxon>
        <taxon>Mycosphaerellaceae</taxon>
        <taxon>Fulvia</taxon>
    </lineage>
</organism>
<evidence type="ECO:0000313" key="3">
    <source>
        <dbReference type="EMBL" id="UJO12420.1"/>
    </source>
</evidence>
<reference evidence="3" key="1">
    <citation type="submission" date="2021-12" db="EMBL/GenBank/DDBJ databases">
        <authorList>
            <person name="Zaccaron A."/>
            <person name="Stergiopoulos I."/>
        </authorList>
    </citation>
    <scope>NUCLEOTIDE SEQUENCE</scope>
    <source>
        <strain evidence="3">Race5_Kim</strain>
    </source>
</reference>
<reference evidence="3" key="2">
    <citation type="journal article" date="2022" name="Microb. Genom.">
        <title>A chromosome-scale genome assembly of the tomato pathogen Cladosporium fulvum reveals a compartmentalized genome architecture and the presence of a dispensable chromosome.</title>
        <authorList>
            <person name="Zaccaron A.Z."/>
            <person name="Chen L.H."/>
            <person name="Samaras A."/>
            <person name="Stergiopoulos I."/>
        </authorList>
    </citation>
    <scope>NUCLEOTIDE SEQUENCE</scope>
    <source>
        <strain evidence="3">Race5_Kim</strain>
    </source>
</reference>
<feature type="region of interest" description="Disordered" evidence="1">
    <location>
        <begin position="37"/>
        <end position="78"/>
    </location>
</feature>
<evidence type="ECO:0000256" key="2">
    <source>
        <dbReference type="SAM" id="Phobius"/>
    </source>
</evidence>
<protein>
    <submittedName>
        <fullName evidence="3">Uncharacterized protein</fullName>
    </submittedName>
</protein>
<dbReference type="GeneID" id="71980051"/>
<keyword evidence="4" id="KW-1185">Reference proteome</keyword>
<dbReference type="KEGG" id="ffu:CLAFUR5_00173"/>
<dbReference type="EMBL" id="CP090163">
    <property type="protein sequence ID" value="UJO12420.1"/>
    <property type="molecule type" value="Genomic_DNA"/>
</dbReference>
<evidence type="ECO:0000256" key="1">
    <source>
        <dbReference type="SAM" id="MobiDB-lite"/>
    </source>
</evidence>
<dbReference type="AlphaFoldDB" id="A0A9Q8P3V5"/>
<keyword evidence="2" id="KW-1133">Transmembrane helix</keyword>
<dbReference type="RefSeq" id="XP_047756786.1">
    <property type="nucleotide sequence ID" value="XM_047899321.1"/>
</dbReference>
<name>A0A9Q8P3V5_PASFU</name>
<proteinExistence type="predicted"/>